<gene>
    <name evidence="10" type="ORF">APZ42_014660</name>
</gene>
<evidence type="ECO:0000259" key="9">
    <source>
        <dbReference type="Pfam" id="PF01266"/>
    </source>
</evidence>
<dbReference type="EC" id="1.1.99.2" evidence="7"/>
<organism evidence="10 11">
    <name type="scientific">Daphnia magna</name>
    <dbReference type="NCBI Taxonomy" id="35525"/>
    <lineage>
        <taxon>Eukaryota</taxon>
        <taxon>Metazoa</taxon>
        <taxon>Ecdysozoa</taxon>
        <taxon>Arthropoda</taxon>
        <taxon>Crustacea</taxon>
        <taxon>Branchiopoda</taxon>
        <taxon>Diplostraca</taxon>
        <taxon>Cladocera</taxon>
        <taxon>Anomopoda</taxon>
        <taxon>Daphniidae</taxon>
        <taxon>Daphnia</taxon>
    </lineage>
</organism>
<evidence type="ECO:0000256" key="8">
    <source>
        <dbReference type="ARBA" id="ARBA00041137"/>
    </source>
</evidence>
<keyword evidence="11" id="KW-1185">Reference proteome</keyword>
<dbReference type="Pfam" id="PF01266">
    <property type="entry name" value="DAO"/>
    <property type="match status" value="1"/>
</dbReference>
<dbReference type="SUPFAM" id="SSF51905">
    <property type="entry name" value="FAD/NAD(P)-binding domain"/>
    <property type="match status" value="1"/>
</dbReference>
<dbReference type="PANTHER" id="PTHR43104:SF2">
    <property type="entry name" value="L-2-HYDROXYGLUTARATE DEHYDROGENASE, MITOCHONDRIAL"/>
    <property type="match status" value="1"/>
</dbReference>
<dbReference type="PANTHER" id="PTHR43104">
    <property type="entry name" value="L-2-HYDROXYGLUTARATE DEHYDROGENASE, MITOCHONDRIAL"/>
    <property type="match status" value="1"/>
</dbReference>
<sequence length="245" mass="27100">MVDGAKIKEIEPYCQGLKAVWSPHTGIVDWGLVTQYYGEDFKSLGGEIHLNFEVKDFKVAQESKVKAVAANKKGIQVTASNGQSVRCRYVLTCGGLQSDRLAELSGCSREPRIVPFRGEYLLLNPAKSHLVKGNIYPVPDPRFPFLGVHFTPRIDGSVWLGPNAVLALKREGYSWGDINLRDLADSLSYRGFQKLALKYASFGVQEIVRSAFVGLAVKELQKYIPQVQASDISRASWGPCSSSWC</sequence>
<keyword evidence="2" id="KW-0285">Flavoprotein</keyword>
<name>A0A162PPJ9_9CRUS</name>
<keyword evidence="3" id="KW-0274">FAD</keyword>
<dbReference type="EMBL" id="LRGB01000450">
    <property type="protein sequence ID" value="KZS19034.1"/>
    <property type="molecule type" value="Genomic_DNA"/>
</dbReference>
<evidence type="ECO:0000256" key="3">
    <source>
        <dbReference type="ARBA" id="ARBA00022827"/>
    </source>
</evidence>
<keyword evidence="4" id="KW-0560">Oxidoreductase</keyword>
<evidence type="ECO:0000313" key="10">
    <source>
        <dbReference type="EMBL" id="KZS19034.1"/>
    </source>
</evidence>
<dbReference type="AlphaFoldDB" id="A0A162PPJ9"/>
<feature type="domain" description="FAD dependent oxidoreductase" evidence="9">
    <location>
        <begin position="1"/>
        <end position="234"/>
    </location>
</feature>
<accession>A0A162PPJ9</accession>
<dbReference type="STRING" id="35525.A0A162PPJ9"/>
<protein>
    <recommendedName>
        <fullName evidence="8">L-2-hydroxyglutarate dehydrogenase, mitochondrial</fullName>
        <ecNumber evidence="7">1.1.99.2</ecNumber>
    </recommendedName>
</protein>
<evidence type="ECO:0000256" key="6">
    <source>
        <dbReference type="ARBA" id="ARBA00037941"/>
    </source>
</evidence>
<evidence type="ECO:0000256" key="4">
    <source>
        <dbReference type="ARBA" id="ARBA00023002"/>
    </source>
</evidence>
<comment type="cofactor">
    <cofactor evidence="1">
        <name>FAD</name>
        <dbReference type="ChEBI" id="CHEBI:57692"/>
    </cofactor>
</comment>
<evidence type="ECO:0000256" key="1">
    <source>
        <dbReference type="ARBA" id="ARBA00001974"/>
    </source>
</evidence>
<dbReference type="Proteomes" id="UP000076858">
    <property type="component" value="Unassembled WGS sequence"/>
</dbReference>
<dbReference type="InterPro" id="IPR036188">
    <property type="entry name" value="FAD/NAD-bd_sf"/>
</dbReference>
<dbReference type="InterPro" id="IPR006076">
    <property type="entry name" value="FAD-dep_OxRdtase"/>
</dbReference>
<evidence type="ECO:0000256" key="2">
    <source>
        <dbReference type="ARBA" id="ARBA00022630"/>
    </source>
</evidence>
<comment type="caution">
    <text evidence="10">The sequence shown here is derived from an EMBL/GenBank/DDBJ whole genome shotgun (WGS) entry which is preliminary data.</text>
</comment>
<dbReference type="Gene3D" id="3.30.9.10">
    <property type="entry name" value="D-Amino Acid Oxidase, subunit A, domain 2"/>
    <property type="match status" value="1"/>
</dbReference>
<proteinExistence type="inferred from homology"/>
<evidence type="ECO:0000256" key="5">
    <source>
        <dbReference type="ARBA" id="ARBA00036066"/>
    </source>
</evidence>
<comment type="similarity">
    <text evidence="6">Belongs to the L2HGDH family.</text>
</comment>
<reference evidence="10 11" key="1">
    <citation type="submission" date="2016-03" db="EMBL/GenBank/DDBJ databases">
        <title>EvidentialGene: Evidence-directed Construction of Genes on Genomes.</title>
        <authorList>
            <person name="Gilbert D.G."/>
            <person name="Choi J.-H."/>
            <person name="Mockaitis K."/>
            <person name="Colbourne J."/>
            <person name="Pfrender M."/>
        </authorList>
    </citation>
    <scope>NUCLEOTIDE SEQUENCE [LARGE SCALE GENOMIC DNA]</scope>
    <source>
        <strain evidence="10 11">Xinb3</strain>
        <tissue evidence="10">Complete organism</tissue>
    </source>
</reference>
<evidence type="ECO:0000256" key="7">
    <source>
        <dbReference type="ARBA" id="ARBA00038878"/>
    </source>
</evidence>
<comment type="catalytic activity">
    <reaction evidence="5">
        <text>(S)-2-hydroxyglutarate + A = 2-oxoglutarate + AH2</text>
        <dbReference type="Rhea" id="RHEA:21252"/>
        <dbReference type="ChEBI" id="CHEBI:13193"/>
        <dbReference type="ChEBI" id="CHEBI:16782"/>
        <dbReference type="ChEBI" id="CHEBI:16810"/>
        <dbReference type="ChEBI" id="CHEBI:17499"/>
        <dbReference type="EC" id="1.1.99.2"/>
    </reaction>
</comment>
<evidence type="ECO:0000313" key="11">
    <source>
        <dbReference type="Proteomes" id="UP000076858"/>
    </source>
</evidence>
<dbReference type="GO" id="GO:0047545">
    <property type="term" value="F:(S)-2-hydroxyglutarate dehydrogenase activity"/>
    <property type="evidence" value="ECO:0007669"/>
    <property type="project" value="UniProtKB-EC"/>
</dbReference>